<sequence>MNGAEYTSAFSMLELWNGQQEFDLHDQGTSYLAKHYNKIGKGINSSDMLPGLQGLPNSKST</sequence>
<keyword evidence="2" id="KW-1185">Reference proteome</keyword>
<proteinExistence type="predicted"/>
<accession>A0ABQ7MM94</accession>
<dbReference type="EMBL" id="JADBGQ010000004">
    <property type="protein sequence ID" value="KAG5399856.1"/>
    <property type="molecule type" value="Genomic_DNA"/>
</dbReference>
<evidence type="ECO:0000313" key="2">
    <source>
        <dbReference type="Proteomes" id="UP000823674"/>
    </source>
</evidence>
<comment type="caution">
    <text evidence="1">The sequence shown here is derived from an EMBL/GenBank/DDBJ whole genome shotgun (WGS) entry which is preliminary data.</text>
</comment>
<dbReference type="Proteomes" id="UP000823674">
    <property type="component" value="Chromosome A04"/>
</dbReference>
<name>A0ABQ7MM94_BRACM</name>
<organism evidence="1 2">
    <name type="scientific">Brassica rapa subsp. trilocularis</name>
    <dbReference type="NCBI Taxonomy" id="1813537"/>
    <lineage>
        <taxon>Eukaryota</taxon>
        <taxon>Viridiplantae</taxon>
        <taxon>Streptophyta</taxon>
        <taxon>Embryophyta</taxon>
        <taxon>Tracheophyta</taxon>
        <taxon>Spermatophyta</taxon>
        <taxon>Magnoliopsida</taxon>
        <taxon>eudicotyledons</taxon>
        <taxon>Gunneridae</taxon>
        <taxon>Pentapetalae</taxon>
        <taxon>rosids</taxon>
        <taxon>malvids</taxon>
        <taxon>Brassicales</taxon>
        <taxon>Brassicaceae</taxon>
        <taxon>Brassiceae</taxon>
        <taxon>Brassica</taxon>
    </lineage>
</organism>
<evidence type="ECO:0000313" key="1">
    <source>
        <dbReference type="EMBL" id="KAG5399856.1"/>
    </source>
</evidence>
<reference evidence="1 2" key="1">
    <citation type="submission" date="2021-03" db="EMBL/GenBank/DDBJ databases">
        <authorList>
            <person name="King G.J."/>
            <person name="Bancroft I."/>
            <person name="Baten A."/>
            <person name="Bloomfield J."/>
            <person name="Borpatragohain P."/>
            <person name="He Z."/>
            <person name="Irish N."/>
            <person name="Irwin J."/>
            <person name="Liu K."/>
            <person name="Mauleon R.P."/>
            <person name="Moore J."/>
            <person name="Morris R."/>
            <person name="Ostergaard L."/>
            <person name="Wang B."/>
            <person name="Wells R."/>
        </authorList>
    </citation>
    <scope>NUCLEOTIDE SEQUENCE [LARGE SCALE GENOMIC DNA]</scope>
    <source>
        <strain evidence="1">R-o-18</strain>
        <tissue evidence="1">Leaf</tissue>
    </source>
</reference>
<gene>
    <name evidence="1" type="primary">A04p005150.1_BraROA</name>
    <name evidence="1" type="ORF">IGI04_014463</name>
</gene>
<protein>
    <submittedName>
        <fullName evidence="1">Uncharacterized protein</fullName>
    </submittedName>
</protein>